<comment type="caution">
    <text evidence="3">The sequence shown here is derived from an EMBL/GenBank/DDBJ whole genome shotgun (WGS) entry which is preliminary data.</text>
</comment>
<evidence type="ECO:0000313" key="4">
    <source>
        <dbReference type="Proteomes" id="UP001515480"/>
    </source>
</evidence>
<evidence type="ECO:0000256" key="1">
    <source>
        <dbReference type="ARBA" id="ARBA00022737"/>
    </source>
</evidence>
<dbReference type="PANTHER" id="PTHR24104:SF25">
    <property type="entry name" value="PROTEIN LIN-41"/>
    <property type="match status" value="1"/>
</dbReference>
<sequence length="420" mass="45337">MANGRLVPLAEVLRTELGPQWRIAARTRDTSRRVDTGAVHIALTASTGCRGAGEGEFSDPFFAIPLPDGSICVSDYGNHRLQIVSVDGEPLQTIGQRGRRPGDFTRPLGLALCKGQLFVVDGTDRIQQLDRDFKPVTSFGSGGYAPCVGASELSPEGGTMESRRLWEPYGIAVSSSGQIYVTDKGKHRVAVLGEHGDFCFAFGSQGTGAANFDDPRGIAVHAEQEDVWVADMCNHRISIFALDGSPRGAFGSHGQRHRRFHFPVGIALSANLVFVSEYIGSCIYVLSAEGECLQTVQAPFGDAYACALASNELHVVLTDTNCRLLIFEIIKLGPAPCAGLSGADILHLERDSVSRSGKRARAATREERVGAALRASDFRGVLDALTQEDIHALVPRAYAHAEKHPELYRLPQPHLPPKLE</sequence>
<feature type="repeat" description="NHL" evidence="2">
    <location>
        <begin position="91"/>
        <end position="132"/>
    </location>
</feature>
<dbReference type="Gene3D" id="2.120.10.30">
    <property type="entry name" value="TolB, C-terminal domain"/>
    <property type="match status" value="2"/>
</dbReference>
<dbReference type="GO" id="GO:0008270">
    <property type="term" value="F:zinc ion binding"/>
    <property type="evidence" value="ECO:0007669"/>
    <property type="project" value="UniProtKB-KW"/>
</dbReference>
<evidence type="ECO:0000313" key="3">
    <source>
        <dbReference type="EMBL" id="KAL1529988.1"/>
    </source>
</evidence>
<proteinExistence type="predicted"/>
<dbReference type="EMBL" id="JBGBPQ010000001">
    <property type="protein sequence ID" value="KAL1529988.1"/>
    <property type="molecule type" value="Genomic_DNA"/>
</dbReference>
<dbReference type="Pfam" id="PF01436">
    <property type="entry name" value="NHL"/>
    <property type="match status" value="2"/>
</dbReference>
<keyword evidence="1" id="KW-0677">Repeat</keyword>
<dbReference type="CDD" id="cd05819">
    <property type="entry name" value="NHL"/>
    <property type="match status" value="1"/>
</dbReference>
<reference evidence="3 4" key="1">
    <citation type="journal article" date="2024" name="Science">
        <title>Giant polyketide synthase enzymes in the biosynthesis of giant marine polyether toxins.</title>
        <authorList>
            <person name="Fallon T.R."/>
            <person name="Shende V.V."/>
            <person name="Wierzbicki I.H."/>
            <person name="Pendleton A.L."/>
            <person name="Watervoot N.F."/>
            <person name="Auber R.P."/>
            <person name="Gonzalez D.J."/>
            <person name="Wisecaver J.H."/>
            <person name="Moore B.S."/>
        </authorList>
    </citation>
    <scope>NUCLEOTIDE SEQUENCE [LARGE SCALE GENOMIC DNA]</scope>
    <source>
        <strain evidence="3 4">12B1</strain>
    </source>
</reference>
<gene>
    <name evidence="3" type="ORF">AB1Y20_000914</name>
</gene>
<dbReference type="InterPro" id="IPR011042">
    <property type="entry name" value="6-blade_b-propeller_TolB-like"/>
</dbReference>
<evidence type="ECO:0008006" key="5">
    <source>
        <dbReference type="Google" id="ProtNLM"/>
    </source>
</evidence>
<dbReference type="Proteomes" id="UP001515480">
    <property type="component" value="Unassembled WGS sequence"/>
</dbReference>
<dbReference type="AlphaFoldDB" id="A0AB34K9Q8"/>
<dbReference type="InterPro" id="IPR001258">
    <property type="entry name" value="NHL_repeat"/>
</dbReference>
<protein>
    <recommendedName>
        <fullName evidence="5">Peptidylamidoglycolate lyase</fullName>
    </recommendedName>
</protein>
<keyword evidence="4" id="KW-1185">Reference proteome</keyword>
<organism evidence="3 4">
    <name type="scientific">Prymnesium parvum</name>
    <name type="common">Toxic golden alga</name>
    <dbReference type="NCBI Taxonomy" id="97485"/>
    <lineage>
        <taxon>Eukaryota</taxon>
        <taxon>Haptista</taxon>
        <taxon>Haptophyta</taxon>
        <taxon>Prymnesiophyceae</taxon>
        <taxon>Prymnesiales</taxon>
        <taxon>Prymnesiaceae</taxon>
        <taxon>Prymnesium</taxon>
    </lineage>
</organism>
<dbReference type="PANTHER" id="PTHR24104">
    <property type="entry name" value="E3 UBIQUITIN-PROTEIN LIGASE NHLRC1-RELATED"/>
    <property type="match status" value="1"/>
</dbReference>
<accession>A0AB34K9Q8</accession>
<dbReference type="SUPFAM" id="SSF101898">
    <property type="entry name" value="NHL repeat"/>
    <property type="match status" value="1"/>
</dbReference>
<evidence type="ECO:0000256" key="2">
    <source>
        <dbReference type="PROSITE-ProRule" id="PRU00504"/>
    </source>
</evidence>
<feature type="repeat" description="NHL" evidence="2">
    <location>
        <begin position="202"/>
        <end position="243"/>
    </location>
</feature>
<feature type="repeat" description="NHL" evidence="2">
    <location>
        <begin position="168"/>
        <end position="195"/>
    </location>
</feature>
<name>A0AB34K9Q8_PRYPA</name>
<dbReference type="InterPro" id="IPR050952">
    <property type="entry name" value="TRIM-NHL_E3_ligases"/>
</dbReference>
<dbReference type="PROSITE" id="PS51125">
    <property type="entry name" value="NHL"/>
    <property type="match status" value="3"/>
</dbReference>